<dbReference type="AlphaFoldDB" id="A0A4Y2WM82"/>
<organism evidence="1 2">
    <name type="scientific">Araneus ventricosus</name>
    <name type="common">Orbweaver spider</name>
    <name type="synonym">Epeira ventricosa</name>
    <dbReference type="NCBI Taxonomy" id="182803"/>
    <lineage>
        <taxon>Eukaryota</taxon>
        <taxon>Metazoa</taxon>
        <taxon>Ecdysozoa</taxon>
        <taxon>Arthropoda</taxon>
        <taxon>Chelicerata</taxon>
        <taxon>Arachnida</taxon>
        <taxon>Araneae</taxon>
        <taxon>Araneomorphae</taxon>
        <taxon>Entelegynae</taxon>
        <taxon>Araneoidea</taxon>
        <taxon>Araneidae</taxon>
        <taxon>Araneus</taxon>
    </lineage>
</organism>
<protein>
    <submittedName>
        <fullName evidence="1">Uncharacterized protein</fullName>
    </submittedName>
</protein>
<accession>A0A4Y2WM82</accession>
<gene>
    <name evidence="1" type="ORF">AVEN_26943_1</name>
</gene>
<dbReference type="EMBL" id="BGPR01061400">
    <property type="protein sequence ID" value="GBO37067.1"/>
    <property type="molecule type" value="Genomic_DNA"/>
</dbReference>
<keyword evidence="2" id="KW-1185">Reference proteome</keyword>
<reference evidence="1 2" key="1">
    <citation type="journal article" date="2019" name="Sci. Rep.">
        <title>Orb-weaving spider Araneus ventricosus genome elucidates the spidroin gene catalogue.</title>
        <authorList>
            <person name="Kono N."/>
            <person name="Nakamura H."/>
            <person name="Ohtoshi R."/>
            <person name="Moran D.A.P."/>
            <person name="Shinohara A."/>
            <person name="Yoshida Y."/>
            <person name="Fujiwara M."/>
            <person name="Mori M."/>
            <person name="Tomita M."/>
            <person name="Arakawa K."/>
        </authorList>
    </citation>
    <scope>NUCLEOTIDE SEQUENCE [LARGE SCALE GENOMIC DNA]</scope>
</reference>
<evidence type="ECO:0000313" key="2">
    <source>
        <dbReference type="Proteomes" id="UP000499080"/>
    </source>
</evidence>
<dbReference type="Proteomes" id="UP000499080">
    <property type="component" value="Unassembled WGS sequence"/>
</dbReference>
<evidence type="ECO:0000313" key="1">
    <source>
        <dbReference type="EMBL" id="GBO37067.1"/>
    </source>
</evidence>
<name>A0A4Y2WM82_ARAVE</name>
<comment type="caution">
    <text evidence="1">The sequence shown here is derived from an EMBL/GenBank/DDBJ whole genome shotgun (WGS) entry which is preliminary data.</text>
</comment>
<sequence>MQNSDENWSGAVKSSSFEKHLEFWVIKAEIRSCRSKTSHQCKTPMRTGVVRSDLHPSGIWSVGSHKKSWSCKPNPNHQLQKPTRTGISCSLKFLSFESIWVLN</sequence>
<proteinExistence type="predicted"/>